<proteinExistence type="predicted"/>
<evidence type="ECO:0000313" key="2">
    <source>
        <dbReference type="Proteomes" id="UP000034951"/>
    </source>
</evidence>
<name>A0A0G0Z9T9_9BACT</name>
<protein>
    <submittedName>
        <fullName evidence="1">Uncharacterized protein</fullName>
    </submittedName>
</protein>
<evidence type="ECO:0000313" key="1">
    <source>
        <dbReference type="EMBL" id="KKS45480.1"/>
    </source>
</evidence>
<sequence>DANAKYSGIATSSLDQKIVDTTLGSGSDEKTVVEYKVDVIESQKSGAYTSSPVTYTALAN</sequence>
<comment type="caution">
    <text evidence="1">The sequence shown here is derived from an EMBL/GenBank/DDBJ whole genome shotgun (WGS) entry which is preliminary data.</text>
</comment>
<dbReference type="AlphaFoldDB" id="A0A0G0Z9T9"/>
<feature type="non-terminal residue" evidence="1">
    <location>
        <position position="1"/>
    </location>
</feature>
<gene>
    <name evidence="1" type="ORF">UV10_C0022G0001</name>
</gene>
<dbReference type="Proteomes" id="UP000034951">
    <property type="component" value="Unassembled WGS sequence"/>
</dbReference>
<organism evidence="1 2">
    <name type="scientific">Candidatus Azambacteria bacterium GW2011_GWA1_42_19</name>
    <dbReference type="NCBI Taxonomy" id="1618609"/>
    <lineage>
        <taxon>Bacteria</taxon>
        <taxon>Candidatus Azamiibacteriota</taxon>
    </lineage>
</organism>
<accession>A0A0G0Z9T9</accession>
<reference evidence="1 2" key="1">
    <citation type="journal article" date="2015" name="Nature">
        <title>rRNA introns, odd ribosomes, and small enigmatic genomes across a large radiation of phyla.</title>
        <authorList>
            <person name="Brown C.T."/>
            <person name="Hug L.A."/>
            <person name="Thomas B.C."/>
            <person name="Sharon I."/>
            <person name="Castelle C.J."/>
            <person name="Singh A."/>
            <person name="Wilkins M.J."/>
            <person name="Williams K.H."/>
            <person name="Banfield J.F."/>
        </authorList>
    </citation>
    <scope>NUCLEOTIDE SEQUENCE [LARGE SCALE GENOMIC DNA]</scope>
</reference>
<dbReference type="EMBL" id="LCDE01000022">
    <property type="protein sequence ID" value="KKS45480.1"/>
    <property type="molecule type" value="Genomic_DNA"/>
</dbReference>